<keyword evidence="4" id="KW-1185">Reference proteome</keyword>
<sequence length="90" mass="10250">MAWRIEFDDKAKKELAALDKAVAKRITAFLRERVAGLDDPRSIGEALKGSKLGAFWKYRVGDYRIVASIEDGALRILVVRIGNRKEVYRK</sequence>
<dbReference type="InterPro" id="IPR007712">
    <property type="entry name" value="RelE/ParE_toxin"/>
</dbReference>
<accession>A0A4R6TZ66</accession>
<proteinExistence type="inferred from homology"/>
<protein>
    <submittedName>
        <fullName evidence="3">mRNA interferase RelE/StbE</fullName>
    </submittedName>
</protein>
<dbReference type="SUPFAM" id="SSF143011">
    <property type="entry name" value="RelE-like"/>
    <property type="match status" value="1"/>
</dbReference>
<comment type="caution">
    <text evidence="3">The sequence shown here is derived from an EMBL/GenBank/DDBJ whole genome shotgun (WGS) entry which is preliminary data.</text>
</comment>
<dbReference type="PANTHER" id="PTHR35601">
    <property type="entry name" value="TOXIN RELE"/>
    <property type="match status" value="1"/>
</dbReference>
<dbReference type="RefSeq" id="WP_133599562.1">
    <property type="nucleotide sequence ID" value="NZ_SNYL01000027.1"/>
</dbReference>
<comment type="similarity">
    <text evidence="1">Belongs to the RelE toxin family.</text>
</comment>
<evidence type="ECO:0000256" key="1">
    <source>
        <dbReference type="ARBA" id="ARBA00006226"/>
    </source>
</evidence>
<dbReference type="Proteomes" id="UP000295510">
    <property type="component" value="Unassembled WGS sequence"/>
</dbReference>
<evidence type="ECO:0000313" key="3">
    <source>
        <dbReference type="EMBL" id="TDQ37359.1"/>
    </source>
</evidence>
<organism evidence="3 4">
    <name type="scientific">Tepidicella xavieri</name>
    <dbReference type="NCBI Taxonomy" id="360241"/>
    <lineage>
        <taxon>Bacteria</taxon>
        <taxon>Pseudomonadati</taxon>
        <taxon>Pseudomonadota</taxon>
        <taxon>Betaproteobacteria</taxon>
        <taxon>Burkholderiales</taxon>
        <taxon>Tepidicella</taxon>
    </lineage>
</organism>
<dbReference type="NCBIfam" id="TIGR02385">
    <property type="entry name" value="RelE_StbE"/>
    <property type="match status" value="1"/>
</dbReference>
<gene>
    <name evidence="3" type="ORF">DFR43_1274</name>
</gene>
<reference evidence="3 4" key="1">
    <citation type="submission" date="2019-03" db="EMBL/GenBank/DDBJ databases">
        <title>Genomic Encyclopedia of Type Strains, Phase IV (KMG-IV): sequencing the most valuable type-strain genomes for metagenomic binning, comparative biology and taxonomic classification.</title>
        <authorList>
            <person name="Goeker M."/>
        </authorList>
    </citation>
    <scope>NUCLEOTIDE SEQUENCE [LARGE SCALE GENOMIC DNA]</scope>
    <source>
        <strain evidence="3 4">DSM 19605</strain>
    </source>
</reference>
<evidence type="ECO:0000256" key="2">
    <source>
        <dbReference type="ARBA" id="ARBA00022649"/>
    </source>
</evidence>
<dbReference type="EMBL" id="SNYL01000027">
    <property type="protein sequence ID" value="TDQ37359.1"/>
    <property type="molecule type" value="Genomic_DNA"/>
</dbReference>
<keyword evidence="2" id="KW-1277">Toxin-antitoxin system</keyword>
<dbReference type="Gene3D" id="3.30.2310.20">
    <property type="entry name" value="RelE-like"/>
    <property type="match status" value="1"/>
</dbReference>
<dbReference type="OrthoDB" id="5570653at2"/>
<dbReference type="AlphaFoldDB" id="A0A4R6TZ66"/>
<name>A0A4R6TZ66_9BURK</name>
<dbReference type="InterPro" id="IPR035093">
    <property type="entry name" value="RelE/ParE_toxin_dom_sf"/>
</dbReference>
<dbReference type="PANTHER" id="PTHR35601:SF1">
    <property type="entry name" value="TOXIN RELE"/>
    <property type="match status" value="1"/>
</dbReference>
<evidence type="ECO:0000313" key="4">
    <source>
        <dbReference type="Proteomes" id="UP000295510"/>
    </source>
</evidence>
<dbReference type="Pfam" id="PF05016">
    <property type="entry name" value="ParE_toxin"/>
    <property type="match status" value="1"/>
</dbReference>